<evidence type="ECO:0000256" key="6">
    <source>
        <dbReference type="ARBA" id="ARBA00022617"/>
    </source>
</evidence>
<dbReference type="InterPro" id="IPR017927">
    <property type="entry name" value="FAD-bd_FR_type"/>
</dbReference>
<keyword evidence="19" id="KW-1185">Reference proteome</keyword>
<accession>A0AAE0TNH7</accession>
<keyword evidence="13" id="KW-0560">Oxidoreductase</keyword>
<keyword evidence="6" id="KW-0349">Heme</keyword>
<dbReference type="PROSITE" id="PS51384">
    <property type="entry name" value="FAD_FR"/>
    <property type="match status" value="1"/>
</dbReference>
<comment type="cofactor">
    <cofactor evidence="1">
        <name>FMN</name>
        <dbReference type="ChEBI" id="CHEBI:58210"/>
    </cofactor>
</comment>
<evidence type="ECO:0000256" key="7">
    <source>
        <dbReference type="ARBA" id="ARBA00022630"/>
    </source>
</evidence>
<keyword evidence="12" id="KW-0112">Calmodulin-binding</keyword>
<dbReference type="GO" id="GO:0010181">
    <property type="term" value="F:FMN binding"/>
    <property type="evidence" value="ECO:0007669"/>
    <property type="project" value="InterPro"/>
</dbReference>
<comment type="similarity">
    <text evidence="4">Belongs to the NOS family.</text>
</comment>
<evidence type="ECO:0000256" key="9">
    <source>
        <dbReference type="ARBA" id="ARBA00022723"/>
    </source>
</evidence>
<dbReference type="PANTHER" id="PTHR43410">
    <property type="entry name" value="NITRIC OXIDE SYNTHASE OXYGENASE"/>
    <property type="match status" value="1"/>
</dbReference>
<sequence>MDKTNIEAKPRRKIGFRQLAKAVEFTVKLMGRALAKRVKCTILYATETGKSEEFAMTLCQIFKYAFHAKVLSMDEYDSNDLEHEALLLIVTSTFGNGDPPENGEVFAKALLAIKDPDNQHKDKGKQTRYKSVRTSSLKNENRSLDMNNKEGNKRDDNVPTNTGLLKNVRYSVFGLGSRAYPNFCAFGHFLDTSLHALGAERILEMGEGDELCGQKESFKIWALDIFKAACDTFGVGDENTVSDAVGSFSQIDLTWSPDKFRLIPSEDMSPDICEGLSKLHGKTVVSCRLIETQQLQSLKSSRQTLLVRLATQGSPKLLYSPGDHLGVFAENSTALVDGILACLHNAPPFDQDVKIEIQSQHRTPLGNIKAWERFPKFPICTVRTALRRYLDITTPPTQRLLKILSTHASDSSDKEALENLANDPQAYENWKHDKYPNLLEVIEEFPSLKIPAVLILTQLPVLQQRYYSISSSPAVYPAEIHATVAVVKTRIQVNLLWIIFQCDIIPPAQGQHPSGHHGWPRYWYCSLQKFLATEENRQGNFTRIT</sequence>
<keyword evidence="14" id="KW-0408">Iron</keyword>
<reference evidence="18" key="2">
    <citation type="journal article" date="2021" name="Genome Biol. Evol.">
        <title>Developing a high-quality reference genome for a parasitic bivalve with doubly uniparental inheritance (Bivalvia: Unionida).</title>
        <authorList>
            <person name="Smith C.H."/>
        </authorList>
    </citation>
    <scope>NUCLEOTIDE SEQUENCE</scope>
    <source>
        <strain evidence="18">CHS0354</strain>
        <tissue evidence="18">Mantle</tissue>
    </source>
</reference>
<evidence type="ECO:0000256" key="2">
    <source>
        <dbReference type="ARBA" id="ARBA00001970"/>
    </source>
</evidence>
<feature type="compositionally biased region" description="Basic and acidic residues" evidence="15">
    <location>
        <begin position="139"/>
        <end position="157"/>
    </location>
</feature>
<evidence type="ECO:0000256" key="12">
    <source>
        <dbReference type="ARBA" id="ARBA00022860"/>
    </source>
</evidence>
<dbReference type="SUPFAM" id="SSF63380">
    <property type="entry name" value="Riboflavin synthase domain-like"/>
    <property type="match status" value="1"/>
</dbReference>
<dbReference type="InterPro" id="IPR017938">
    <property type="entry name" value="Riboflavin_synthase-like_b-brl"/>
</dbReference>
<dbReference type="Pfam" id="PF00667">
    <property type="entry name" value="FAD_binding_1"/>
    <property type="match status" value="1"/>
</dbReference>
<dbReference type="PROSITE" id="PS50902">
    <property type="entry name" value="FLAVODOXIN_LIKE"/>
    <property type="match status" value="1"/>
</dbReference>
<evidence type="ECO:0000256" key="13">
    <source>
        <dbReference type="ARBA" id="ARBA00023002"/>
    </source>
</evidence>
<dbReference type="FunFam" id="1.20.990.10:FF:000002">
    <property type="entry name" value="Nitric oxide synthase"/>
    <property type="match status" value="1"/>
</dbReference>
<keyword evidence="8" id="KW-0288">FMN</keyword>
<dbReference type="Pfam" id="PF00258">
    <property type="entry name" value="Flavodoxin_1"/>
    <property type="match status" value="1"/>
</dbReference>
<keyword evidence="11" id="KW-0521">NADP</keyword>
<comment type="cofactor">
    <cofactor evidence="2">
        <name>heme b</name>
        <dbReference type="ChEBI" id="CHEBI:60344"/>
    </cofactor>
</comment>
<evidence type="ECO:0000259" key="17">
    <source>
        <dbReference type="PROSITE" id="PS51384"/>
    </source>
</evidence>
<evidence type="ECO:0000256" key="4">
    <source>
        <dbReference type="ARBA" id="ARBA00006267"/>
    </source>
</evidence>
<evidence type="ECO:0000256" key="10">
    <source>
        <dbReference type="ARBA" id="ARBA00022827"/>
    </source>
</evidence>
<evidence type="ECO:0000256" key="3">
    <source>
        <dbReference type="ARBA" id="ARBA00001974"/>
    </source>
</evidence>
<evidence type="ECO:0000313" key="19">
    <source>
        <dbReference type="Proteomes" id="UP001195483"/>
    </source>
</evidence>
<dbReference type="Proteomes" id="UP001195483">
    <property type="component" value="Unassembled WGS sequence"/>
</dbReference>
<evidence type="ECO:0000313" key="18">
    <source>
        <dbReference type="EMBL" id="KAK3612604.1"/>
    </source>
</evidence>
<name>A0AAE0TNH7_9BIVA</name>
<dbReference type="PANTHER" id="PTHR43410:SF1">
    <property type="entry name" value="NITRIC OXIDE SYNTHASE"/>
    <property type="match status" value="1"/>
</dbReference>
<dbReference type="InterPro" id="IPR050607">
    <property type="entry name" value="NOS"/>
</dbReference>
<dbReference type="AlphaFoldDB" id="A0AAE0TNH7"/>
<evidence type="ECO:0000256" key="8">
    <source>
        <dbReference type="ARBA" id="ARBA00022643"/>
    </source>
</evidence>
<protein>
    <recommendedName>
        <fullName evidence="5">nitric-oxide synthase (NADPH)</fullName>
        <ecNumber evidence="5">1.14.13.39</ecNumber>
    </recommendedName>
</protein>
<dbReference type="Gene3D" id="1.20.990.10">
    <property type="entry name" value="NADPH-cytochrome p450 Reductase, Chain A, domain 3"/>
    <property type="match status" value="1"/>
</dbReference>
<comment type="cofactor">
    <cofactor evidence="3">
        <name>FAD</name>
        <dbReference type="ChEBI" id="CHEBI:57692"/>
    </cofactor>
</comment>
<organism evidence="18 19">
    <name type="scientific">Potamilus streckersoni</name>
    <dbReference type="NCBI Taxonomy" id="2493646"/>
    <lineage>
        <taxon>Eukaryota</taxon>
        <taxon>Metazoa</taxon>
        <taxon>Spiralia</taxon>
        <taxon>Lophotrochozoa</taxon>
        <taxon>Mollusca</taxon>
        <taxon>Bivalvia</taxon>
        <taxon>Autobranchia</taxon>
        <taxon>Heteroconchia</taxon>
        <taxon>Palaeoheterodonta</taxon>
        <taxon>Unionida</taxon>
        <taxon>Unionoidea</taxon>
        <taxon>Unionidae</taxon>
        <taxon>Ambleminae</taxon>
        <taxon>Lampsilini</taxon>
        <taxon>Potamilus</taxon>
    </lineage>
</organism>
<dbReference type="GO" id="GO:0046872">
    <property type="term" value="F:metal ion binding"/>
    <property type="evidence" value="ECO:0007669"/>
    <property type="project" value="UniProtKB-KW"/>
</dbReference>
<dbReference type="SUPFAM" id="SSF52218">
    <property type="entry name" value="Flavoproteins"/>
    <property type="match status" value="1"/>
</dbReference>
<dbReference type="InterPro" id="IPR008254">
    <property type="entry name" value="Flavodoxin/NO_synth"/>
</dbReference>
<proteinExistence type="inferred from homology"/>
<gene>
    <name evidence="18" type="ORF">CHS0354_042112</name>
</gene>
<dbReference type="InterPro" id="IPR029039">
    <property type="entry name" value="Flavoprotein-like_sf"/>
</dbReference>
<dbReference type="Gene3D" id="3.40.50.360">
    <property type="match status" value="1"/>
</dbReference>
<dbReference type="PRINTS" id="PR00369">
    <property type="entry name" value="FLAVODOXIN"/>
</dbReference>
<dbReference type="InterPro" id="IPR023173">
    <property type="entry name" value="NADPH_Cyt_P450_Rdtase_alpha"/>
</dbReference>
<feature type="region of interest" description="Disordered" evidence="15">
    <location>
        <begin position="117"/>
        <end position="160"/>
    </location>
</feature>
<dbReference type="Gene3D" id="2.40.30.10">
    <property type="entry name" value="Translation factors"/>
    <property type="match status" value="1"/>
</dbReference>
<evidence type="ECO:0000256" key="14">
    <source>
        <dbReference type="ARBA" id="ARBA00023004"/>
    </source>
</evidence>
<dbReference type="InterPro" id="IPR003097">
    <property type="entry name" value="CysJ-like_FAD-binding"/>
</dbReference>
<reference evidence="18" key="3">
    <citation type="submission" date="2023-05" db="EMBL/GenBank/DDBJ databases">
        <authorList>
            <person name="Smith C.H."/>
        </authorList>
    </citation>
    <scope>NUCLEOTIDE SEQUENCE</scope>
    <source>
        <strain evidence="18">CHS0354</strain>
        <tissue evidence="18">Mantle</tissue>
    </source>
</reference>
<dbReference type="EC" id="1.14.13.39" evidence="5"/>
<keyword evidence="10" id="KW-0274">FAD</keyword>
<keyword evidence="7" id="KW-0285">Flavoprotein</keyword>
<dbReference type="GO" id="GO:0005516">
    <property type="term" value="F:calmodulin binding"/>
    <property type="evidence" value="ECO:0007669"/>
    <property type="project" value="UniProtKB-KW"/>
</dbReference>
<feature type="domain" description="Flavodoxin-like" evidence="16">
    <location>
        <begin position="40"/>
        <end position="226"/>
    </location>
</feature>
<evidence type="ECO:0000256" key="15">
    <source>
        <dbReference type="SAM" id="MobiDB-lite"/>
    </source>
</evidence>
<evidence type="ECO:0000259" key="16">
    <source>
        <dbReference type="PROSITE" id="PS50902"/>
    </source>
</evidence>
<dbReference type="GO" id="GO:0004517">
    <property type="term" value="F:nitric-oxide synthase activity"/>
    <property type="evidence" value="ECO:0007669"/>
    <property type="project" value="UniProtKB-EC"/>
</dbReference>
<keyword evidence="9" id="KW-0479">Metal-binding</keyword>
<evidence type="ECO:0000256" key="11">
    <source>
        <dbReference type="ARBA" id="ARBA00022857"/>
    </source>
</evidence>
<evidence type="ECO:0000256" key="5">
    <source>
        <dbReference type="ARBA" id="ARBA00012989"/>
    </source>
</evidence>
<dbReference type="EMBL" id="JAEAOA010002353">
    <property type="protein sequence ID" value="KAK3612604.1"/>
    <property type="molecule type" value="Genomic_DNA"/>
</dbReference>
<feature type="domain" description="FAD-binding FR-type" evidence="17">
    <location>
        <begin position="282"/>
        <end position="520"/>
    </location>
</feature>
<comment type="caution">
    <text evidence="18">The sequence shown here is derived from an EMBL/GenBank/DDBJ whole genome shotgun (WGS) entry which is preliminary data.</text>
</comment>
<dbReference type="InterPro" id="IPR001094">
    <property type="entry name" value="Flavdoxin-like"/>
</dbReference>
<evidence type="ECO:0000256" key="1">
    <source>
        <dbReference type="ARBA" id="ARBA00001917"/>
    </source>
</evidence>
<reference evidence="18" key="1">
    <citation type="journal article" date="2021" name="Genome Biol. Evol.">
        <title>A High-Quality Reference Genome for a Parasitic Bivalve with Doubly Uniparental Inheritance (Bivalvia: Unionida).</title>
        <authorList>
            <person name="Smith C.H."/>
        </authorList>
    </citation>
    <scope>NUCLEOTIDE SEQUENCE</scope>
    <source>
        <strain evidence="18">CHS0354</strain>
    </source>
</reference>